<dbReference type="AlphaFoldDB" id="A0A383WHC6"/>
<dbReference type="EMBL" id="FNXT01001268">
    <property type="protein sequence ID" value="SZX76858.1"/>
    <property type="molecule type" value="Genomic_DNA"/>
</dbReference>
<protein>
    <recommendedName>
        <fullName evidence="5">CDP-diacylglycerol diphosphatase</fullName>
    </recommendedName>
</protein>
<accession>A0A383WHC6</accession>
<dbReference type="Gene3D" id="3.30.428.30">
    <property type="entry name" value="HIT family - CDH-like"/>
    <property type="match status" value="1"/>
</dbReference>
<evidence type="ECO:0008006" key="5">
    <source>
        <dbReference type="Google" id="ProtNLM"/>
    </source>
</evidence>
<evidence type="ECO:0000256" key="1">
    <source>
        <dbReference type="SAM" id="MobiDB-lite"/>
    </source>
</evidence>
<keyword evidence="2" id="KW-0732">Signal</keyword>
<evidence type="ECO:0000313" key="4">
    <source>
        <dbReference type="Proteomes" id="UP000256970"/>
    </source>
</evidence>
<name>A0A383WHC6_TETOB</name>
<feature type="compositionally biased region" description="Polar residues" evidence="1">
    <location>
        <begin position="194"/>
        <end position="205"/>
    </location>
</feature>
<evidence type="ECO:0000256" key="2">
    <source>
        <dbReference type="SAM" id="SignalP"/>
    </source>
</evidence>
<evidence type="ECO:0000313" key="3">
    <source>
        <dbReference type="EMBL" id="SZX76858.1"/>
    </source>
</evidence>
<feature type="chain" id="PRO_5016649388" description="CDP-diacylglycerol diphosphatase" evidence="2">
    <location>
        <begin position="26"/>
        <end position="635"/>
    </location>
</feature>
<dbReference type="InterPro" id="IPR036265">
    <property type="entry name" value="HIT-like_sf"/>
</dbReference>
<feature type="region of interest" description="Disordered" evidence="1">
    <location>
        <begin position="337"/>
        <end position="369"/>
    </location>
</feature>
<dbReference type="Proteomes" id="UP000256970">
    <property type="component" value="Unassembled WGS sequence"/>
</dbReference>
<keyword evidence="4" id="KW-1185">Reference proteome</keyword>
<gene>
    <name evidence="3" type="ORF">BQ4739_LOCUS17225</name>
</gene>
<proteinExistence type="predicted"/>
<feature type="region of interest" description="Disordered" evidence="1">
    <location>
        <begin position="173"/>
        <end position="212"/>
    </location>
</feature>
<sequence length="635" mass="66180">MVAAAQTACAARVLCFTMLAPAAAAAAAATGTDAMSLLHRQHHGQLNSLTASRLQRSSKPALQNDHSRPPPPCPAGECVPCSAKQLKPSCPGDTCTATSRCNALRYPALHHPSYGLSTQSRCMPHALAKCSAPGMWACSGCHNWVVLTAECGEAGKPTGGQQCERHGNYSVMRQAPSAHSSTGHPEGADRLPGTDSSYSVQQAPSAHSAIGHRKGADQLLGTDSSYSVRQAPSAGSATGQFASAGARLLSGPVDMSYRVMQQAPSARNPDLLLGPDDNHSVVRQAPSVGRGRRCVAEDRWLLLPNIAWTGIEDLDSACTGPAGEFWWQAAWQEGLAHGFPDPRKQQQQQPSPHSDSGEAALGLSSRSSSSRQLPGAEWVLLMASPAYRAHQQMHIHIGRISANKSLPLARVLRSGDLDGSGKLPIGCVSRDAQNPSVRIVKVPLPSDDALLDADGTVLPQQRMQHTMKDQPLLHVTVQGGAGMAAELQKRRGVEVPVVLVSVFVPADSAADIAGKVRPFETARTAAAVRQAAGVPYVLMVTAHRQPLHGCDAATAAAAGAVDAATSAAASSAVGEAQEVPLLSVAIDAPGDDDGGGFAAGFVVTAMVRGASLDWIMEARATDDCFDTCPLPPQPS</sequence>
<feature type="signal peptide" evidence="2">
    <location>
        <begin position="1"/>
        <end position="25"/>
    </location>
</feature>
<organism evidence="3 4">
    <name type="scientific">Tetradesmus obliquus</name>
    <name type="common">Green alga</name>
    <name type="synonym">Acutodesmus obliquus</name>
    <dbReference type="NCBI Taxonomy" id="3088"/>
    <lineage>
        <taxon>Eukaryota</taxon>
        <taxon>Viridiplantae</taxon>
        <taxon>Chlorophyta</taxon>
        <taxon>core chlorophytes</taxon>
        <taxon>Chlorophyceae</taxon>
        <taxon>CS clade</taxon>
        <taxon>Sphaeropleales</taxon>
        <taxon>Scenedesmaceae</taxon>
        <taxon>Tetradesmus</taxon>
    </lineage>
</organism>
<reference evidence="3 4" key="1">
    <citation type="submission" date="2016-10" db="EMBL/GenBank/DDBJ databases">
        <authorList>
            <person name="Cai Z."/>
        </authorList>
    </citation>
    <scope>NUCLEOTIDE SEQUENCE [LARGE SCALE GENOMIC DNA]</scope>
</reference>